<dbReference type="EMBL" id="JACGWM010000786">
    <property type="protein sequence ID" value="KAL0298238.1"/>
    <property type="molecule type" value="Genomic_DNA"/>
</dbReference>
<reference evidence="3" key="1">
    <citation type="submission" date="2020-06" db="EMBL/GenBank/DDBJ databases">
        <authorList>
            <person name="Li T."/>
            <person name="Hu X."/>
            <person name="Zhang T."/>
            <person name="Song X."/>
            <person name="Zhang H."/>
            <person name="Dai N."/>
            <person name="Sheng W."/>
            <person name="Hou X."/>
            <person name="Wei L."/>
        </authorList>
    </citation>
    <scope>NUCLEOTIDE SEQUENCE</scope>
    <source>
        <strain evidence="3">KEN8</strain>
        <tissue evidence="3">Leaf</tissue>
    </source>
</reference>
<evidence type="ECO:0000256" key="1">
    <source>
        <dbReference type="SAM" id="MobiDB-lite"/>
    </source>
</evidence>
<gene>
    <name evidence="3" type="ORF">Scaly_1606200</name>
    <name evidence="2" type="ORF">Scaly_3069300</name>
</gene>
<dbReference type="PANTHER" id="PTHR34061:SF2">
    <property type="entry name" value="PROTEIN, PUTATIVE-RELATED"/>
    <property type="match status" value="1"/>
</dbReference>
<comment type="caution">
    <text evidence="3">The sequence shown here is derived from an EMBL/GenBank/DDBJ whole genome shotgun (WGS) entry which is preliminary data.</text>
</comment>
<organism evidence="3">
    <name type="scientific">Sesamum calycinum</name>
    <dbReference type="NCBI Taxonomy" id="2727403"/>
    <lineage>
        <taxon>Eukaryota</taxon>
        <taxon>Viridiplantae</taxon>
        <taxon>Streptophyta</taxon>
        <taxon>Embryophyta</taxon>
        <taxon>Tracheophyta</taxon>
        <taxon>Spermatophyta</taxon>
        <taxon>Magnoliopsida</taxon>
        <taxon>eudicotyledons</taxon>
        <taxon>Gunneridae</taxon>
        <taxon>Pentapetalae</taxon>
        <taxon>asterids</taxon>
        <taxon>lamiids</taxon>
        <taxon>Lamiales</taxon>
        <taxon>Pedaliaceae</taxon>
        <taxon>Sesamum</taxon>
    </lineage>
</organism>
<sequence length="105" mass="11197">MAATATATSTASSAARRVRPPSGCAKLDGVAMWVINGLTGAFFASLERCSCIRISTYEDDLGDEANDLPLIPNDGNLRGDRDANVRPRRLGKGKKTSTFVDDHNV</sequence>
<accession>A0AAW2P803</accession>
<feature type="compositionally biased region" description="Low complexity" evidence="1">
    <location>
        <begin position="1"/>
        <end position="15"/>
    </location>
</feature>
<feature type="region of interest" description="Disordered" evidence="1">
    <location>
        <begin position="68"/>
        <end position="105"/>
    </location>
</feature>
<name>A0AAW2P803_9LAMI</name>
<reference evidence="3" key="2">
    <citation type="journal article" date="2024" name="Plant">
        <title>Genomic evolution and insights into agronomic trait innovations of Sesamum species.</title>
        <authorList>
            <person name="Miao H."/>
            <person name="Wang L."/>
            <person name="Qu L."/>
            <person name="Liu H."/>
            <person name="Sun Y."/>
            <person name="Le M."/>
            <person name="Wang Q."/>
            <person name="Wei S."/>
            <person name="Zheng Y."/>
            <person name="Lin W."/>
            <person name="Duan Y."/>
            <person name="Cao H."/>
            <person name="Xiong S."/>
            <person name="Wang X."/>
            <person name="Wei L."/>
            <person name="Li C."/>
            <person name="Ma Q."/>
            <person name="Ju M."/>
            <person name="Zhao R."/>
            <person name="Li G."/>
            <person name="Mu C."/>
            <person name="Tian Q."/>
            <person name="Mei H."/>
            <person name="Zhang T."/>
            <person name="Gao T."/>
            <person name="Zhang H."/>
        </authorList>
    </citation>
    <scope>NUCLEOTIDE SEQUENCE</scope>
    <source>
        <strain evidence="3">KEN8</strain>
    </source>
</reference>
<feature type="region of interest" description="Disordered" evidence="1">
    <location>
        <begin position="1"/>
        <end position="22"/>
    </location>
</feature>
<dbReference type="AlphaFoldDB" id="A0AAW2P803"/>
<protein>
    <submittedName>
        <fullName evidence="3">Uncharacterized protein</fullName>
    </submittedName>
</protein>
<feature type="compositionally biased region" description="Basic residues" evidence="1">
    <location>
        <begin position="86"/>
        <end position="95"/>
    </location>
</feature>
<evidence type="ECO:0000313" key="2">
    <source>
        <dbReference type="EMBL" id="KAL0298238.1"/>
    </source>
</evidence>
<proteinExistence type="predicted"/>
<evidence type="ECO:0000313" key="3">
    <source>
        <dbReference type="EMBL" id="KAL0352175.1"/>
    </source>
</evidence>
<dbReference type="EMBL" id="JACGWM010000009">
    <property type="protein sequence ID" value="KAL0352175.1"/>
    <property type="molecule type" value="Genomic_DNA"/>
</dbReference>
<dbReference type="PANTHER" id="PTHR34061">
    <property type="entry name" value="PROTEIN, PUTATIVE-RELATED"/>
    <property type="match status" value="1"/>
</dbReference>